<accession>A0A819SPD4</accession>
<proteinExistence type="predicted"/>
<dbReference type="Proteomes" id="UP000663881">
    <property type="component" value="Unassembled WGS sequence"/>
</dbReference>
<sequence length="257" mass="29407">MFSISEGYTISSSITFSSSKQTILNNMGFNKGVKIAEGDVTKIKDLSERSLTICPDYWMDSYKKISYLGVTVIFVDFEYGFKSIDLCSASIKNGNHESSDNDDNDSESSSDDECDHATALPIIKQNKFHSRKTVITTNELPVSLVKMATDQIPLCTKQVLEVLKKCKKSYQLIFIILFQVAFWAGINNDIKEDDGGIRWFRERLLKLIDELCVLDVRHYCATMLHPKHRLLKNCLQNELSQCHKYVREQLKIIRNAQ</sequence>
<comment type="caution">
    <text evidence="1">The sequence shown here is derived from an EMBL/GenBank/DDBJ whole genome shotgun (WGS) entry which is preliminary data.</text>
</comment>
<evidence type="ECO:0000313" key="2">
    <source>
        <dbReference type="Proteomes" id="UP000663881"/>
    </source>
</evidence>
<evidence type="ECO:0000313" key="1">
    <source>
        <dbReference type="EMBL" id="CAF4064585.1"/>
    </source>
</evidence>
<organism evidence="1 2">
    <name type="scientific">Adineta steineri</name>
    <dbReference type="NCBI Taxonomy" id="433720"/>
    <lineage>
        <taxon>Eukaryota</taxon>
        <taxon>Metazoa</taxon>
        <taxon>Spiralia</taxon>
        <taxon>Gnathifera</taxon>
        <taxon>Rotifera</taxon>
        <taxon>Eurotatoria</taxon>
        <taxon>Bdelloidea</taxon>
        <taxon>Adinetida</taxon>
        <taxon>Adinetidae</taxon>
        <taxon>Adineta</taxon>
    </lineage>
</organism>
<protein>
    <submittedName>
        <fullName evidence="1">Uncharacterized protein</fullName>
    </submittedName>
</protein>
<dbReference type="EMBL" id="CAJOAY010004312">
    <property type="protein sequence ID" value="CAF4064585.1"/>
    <property type="molecule type" value="Genomic_DNA"/>
</dbReference>
<dbReference type="AlphaFoldDB" id="A0A819SPD4"/>
<name>A0A819SPD4_9BILA</name>
<reference evidence="1" key="1">
    <citation type="submission" date="2021-02" db="EMBL/GenBank/DDBJ databases">
        <authorList>
            <person name="Nowell W R."/>
        </authorList>
    </citation>
    <scope>NUCLEOTIDE SEQUENCE</scope>
</reference>
<gene>
    <name evidence="1" type="ORF">OKA104_LOCUS33594</name>
</gene>